<dbReference type="AlphaFoldDB" id="A0A1A3GMC1"/>
<evidence type="ECO:0000313" key="1">
    <source>
        <dbReference type="EMBL" id="OBJ36975.1"/>
    </source>
</evidence>
<reference evidence="1 2" key="1">
    <citation type="submission" date="2016-06" db="EMBL/GenBank/DDBJ databases">
        <authorList>
            <person name="Kjaerup R.B."/>
            <person name="Dalgaard T.S."/>
            <person name="Juul-Madsen H.R."/>
        </authorList>
    </citation>
    <scope>NUCLEOTIDE SEQUENCE [LARGE SCALE GENOMIC DNA]</scope>
    <source>
        <strain evidence="1 2">1127319.6</strain>
    </source>
</reference>
<accession>A0A1A3GMC1</accession>
<sequence>MALTQEDIENGASCWWEDKPTGKSVLIGAKYSPTNAQEIYDQKGIWDPSTSIMPVHSVAKPDGPERSEAVFVIYDGSSEKYEPGCEVNLTYFTPTFKVRFIGKECTIDQAKAATIRVADLMR</sequence>
<evidence type="ECO:0000313" key="2">
    <source>
        <dbReference type="Proteomes" id="UP000093898"/>
    </source>
</evidence>
<comment type="caution">
    <text evidence="1">The sequence shown here is derived from an EMBL/GenBank/DDBJ whole genome shotgun (WGS) entry which is preliminary data.</text>
</comment>
<organism evidence="1 2">
    <name type="scientific">Mycolicibacterium mucogenicum</name>
    <name type="common">Mycobacterium mucogenicum</name>
    <dbReference type="NCBI Taxonomy" id="56689"/>
    <lineage>
        <taxon>Bacteria</taxon>
        <taxon>Bacillati</taxon>
        <taxon>Actinomycetota</taxon>
        <taxon>Actinomycetes</taxon>
        <taxon>Mycobacteriales</taxon>
        <taxon>Mycobacteriaceae</taxon>
        <taxon>Mycolicibacterium</taxon>
    </lineage>
</organism>
<proteinExistence type="predicted"/>
<dbReference type="Proteomes" id="UP000093898">
    <property type="component" value="Unassembled WGS sequence"/>
</dbReference>
<gene>
    <name evidence="1" type="ORF">A5630_05735</name>
</gene>
<dbReference type="EMBL" id="LZLC01000232">
    <property type="protein sequence ID" value="OBJ36975.1"/>
    <property type="molecule type" value="Genomic_DNA"/>
</dbReference>
<protein>
    <submittedName>
        <fullName evidence="1">Uncharacterized protein</fullName>
    </submittedName>
</protein>
<name>A0A1A3GMC1_MYCMU</name>